<accession>A0A382ZJN5</accession>
<protein>
    <submittedName>
        <fullName evidence="1">Uncharacterized protein</fullName>
    </submittedName>
</protein>
<gene>
    <name evidence="1" type="ORF">METZ01_LOCUS448263</name>
</gene>
<name>A0A382ZJN5_9ZZZZ</name>
<reference evidence="1" key="1">
    <citation type="submission" date="2018-05" db="EMBL/GenBank/DDBJ databases">
        <authorList>
            <person name="Lanie J.A."/>
            <person name="Ng W.-L."/>
            <person name="Kazmierczak K.M."/>
            <person name="Andrzejewski T.M."/>
            <person name="Davidsen T.M."/>
            <person name="Wayne K.J."/>
            <person name="Tettelin H."/>
            <person name="Glass J.I."/>
            <person name="Rusch D."/>
            <person name="Podicherti R."/>
            <person name="Tsui H.-C.T."/>
            <person name="Winkler M.E."/>
        </authorList>
    </citation>
    <scope>NUCLEOTIDE SEQUENCE</scope>
</reference>
<organism evidence="1">
    <name type="scientific">marine metagenome</name>
    <dbReference type="NCBI Taxonomy" id="408172"/>
    <lineage>
        <taxon>unclassified sequences</taxon>
        <taxon>metagenomes</taxon>
        <taxon>ecological metagenomes</taxon>
    </lineage>
</organism>
<dbReference type="EMBL" id="UINC01184273">
    <property type="protein sequence ID" value="SVD95409.1"/>
    <property type="molecule type" value="Genomic_DNA"/>
</dbReference>
<evidence type="ECO:0000313" key="1">
    <source>
        <dbReference type="EMBL" id="SVD95409.1"/>
    </source>
</evidence>
<dbReference type="AlphaFoldDB" id="A0A382ZJN5"/>
<sequence>MCRKIIEDGKLTEDEVYDLSNFINKQIDDCDDGTCKWPNNLLIKPLQEVWQDGALDSKELNVLAELLVSIVYNSELENNKSTNTTKTCPHCSRVLMSTIIPRCSWCGEDLKREEMYVASEDWLNSKKIEDAWDDVLSKKQMSCYQNWFGRLYECPVDKYNEMRRRYGESHSDW</sequence>
<proteinExistence type="predicted"/>